<dbReference type="Proteomes" id="UP001272137">
    <property type="component" value="Unassembled WGS sequence"/>
</dbReference>
<evidence type="ECO:0000313" key="1">
    <source>
        <dbReference type="EMBL" id="MDW9254672.1"/>
    </source>
</evidence>
<reference evidence="1" key="1">
    <citation type="submission" date="2018-08" db="EMBL/GenBank/DDBJ databases">
        <title>Identification of Burkholderia cepacia strains that express a Burkholderia pseudomallei-like capsular polysaccharide.</title>
        <authorList>
            <person name="Burtnick M.N."/>
            <person name="Vongsouvath M."/>
            <person name="Newton P."/>
            <person name="Wuthiekanun V."/>
            <person name="Limmathurotsakul D."/>
            <person name="Brett P.J."/>
            <person name="Chantratita N."/>
            <person name="Dance D.A."/>
        </authorList>
    </citation>
    <scope>NUCLEOTIDE SEQUENCE</scope>
    <source>
        <strain evidence="1">SBXCC001</strain>
    </source>
</reference>
<gene>
    <name evidence="1" type="ORF">C7S16_3847</name>
</gene>
<evidence type="ECO:0000313" key="2">
    <source>
        <dbReference type="Proteomes" id="UP001272137"/>
    </source>
</evidence>
<dbReference type="EMBL" id="QXCT01000002">
    <property type="protein sequence ID" value="MDW9254672.1"/>
    <property type="molecule type" value="Genomic_DNA"/>
</dbReference>
<sequence>MLEYPSRAKDNFNALGRRARVIKIWSTGWAMSYPEDFQSFGWITFPKQ</sequence>
<organism evidence="1 2">
    <name type="scientific">Burkholderia thailandensis</name>
    <dbReference type="NCBI Taxonomy" id="57975"/>
    <lineage>
        <taxon>Bacteria</taxon>
        <taxon>Pseudomonadati</taxon>
        <taxon>Pseudomonadota</taxon>
        <taxon>Betaproteobacteria</taxon>
        <taxon>Burkholderiales</taxon>
        <taxon>Burkholderiaceae</taxon>
        <taxon>Burkholderia</taxon>
        <taxon>pseudomallei group</taxon>
    </lineage>
</organism>
<proteinExistence type="predicted"/>
<comment type="caution">
    <text evidence="1">The sequence shown here is derived from an EMBL/GenBank/DDBJ whole genome shotgun (WGS) entry which is preliminary data.</text>
</comment>
<protein>
    <submittedName>
        <fullName evidence="1">Uncharacterized protein</fullName>
    </submittedName>
</protein>
<dbReference type="AlphaFoldDB" id="A0AAW9D0U8"/>
<accession>A0AAW9D0U8</accession>
<name>A0AAW9D0U8_BURTH</name>